<evidence type="ECO:0000313" key="2">
    <source>
        <dbReference type="EMBL" id="AFC99986.1"/>
    </source>
</evidence>
<name>H8I8T2_METCZ</name>
<dbReference type="HOGENOM" id="CLU_1451410_0_0_2"/>
<evidence type="ECO:0000259" key="1">
    <source>
        <dbReference type="Pfam" id="PF03259"/>
    </source>
</evidence>
<dbReference type="InterPro" id="IPR004942">
    <property type="entry name" value="Roadblock/LAMTOR2_dom"/>
</dbReference>
<dbReference type="Gene3D" id="3.30.450.30">
    <property type="entry name" value="Dynein light chain 2a, cytoplasmic"/>
    <property type="match status" value="1"/>
</dbReference>
<dbReference type="GeneID" id="11971359"/>
<reference evidence="2 3" key="1">
    <citation type="journal article" date="2012" name="J. Bacteriol.">
        <title>Complete genome sequence of a thermophilic methanogen, Methanocella conradii HZ254, isolated from Chinese rice field soil.</title>
        <authorList>
            <person name="Lu Z."/>
            <person name="Lu Y."/>
        </authorList>
    </citation>
    <scope>NUCLEOTIDE SEQUENCE [LARGE SCALE GENOMIC DNA]</scope>
    <source>
        <strain evidence="3">DSM 24694 / JCM 17849 / CGMCC 1.5162 / HZ254</strain>
    </source>
</reference>
<dbReference type="AlphaFoldDB" id="H8I8T2"/>
<protein>
    <submittedName>
        <fullName evidence="2">Roadblock/LC7 domain protein</fullName>
    </submittedName>
</protein>
<gene>
    <name evidence="2" type="ordered locus">Mtc_1233</name>
</gene>
<dbReference type="Pfam" id="PF03259">
    <property type="entry name" value="Robl_LC7"/>
    <property type="match status" value="1"/>
</dbReference>
<dbReference type="EMBL" id="CP003243">
    <property type="protein sequence ID" value="AFC99986.1"/>
    <property type="molecule type" value="Genomic_DNA"/>
</dbReference>
<evidence type="ECO:0000313" key="3">
    <source>
        <dbReference type="Proteomes" id="UP000005233"/>
    </source>
</evidence>
<dbReference type="RefSeq" id="WP_014405824.1">
    <property type="nucleotide sequence ID" value="NC_017034.1"/>
</dbReference>
<dbReference type="OrthoDB" id="146139at2157"/>
<sequence length="186" mass="20929">MEKVSALKRGNWKNNVERDLRGLLDKKGALGAIVTSRNGDVITQLFNKNMPRQKESALMQLVKKAVQAINGMRSSPLRRVVFETEEGAVVLYNADNAIIGCLLEKDYDMLSIMLEIKMVGDLIGSHLSVGELTKEEFERITRKSPDELKVLAYDLVGNITNHFGDNVANDVIRFTLEKNQPRWAAR</sequence>
<dbReference type="SUPFAM" id="SSF103196">
    <property type="entry name" value="Roadblock/LC7 domain"/>
    <property type="match status" value="1"/>
</dbReference>
<proteinExistence type="predicted"/>
<feature type="domain" description="Roadblock/LAMTOR2" evidence="1">
    <location>
        <begin position="17"/>
        <end position="101"/>
    </location>
</feature>
<dbReference type="KEGG" id="mez:Mtc_1233"/>
<keyword evidence="3" id="KW-1185">Reference proteome</keyword>
<dbReference type="eggNOG" id="arCOG11698">
    <property type="taxonomic scope" value="Archaea"/>
</dbReference>
<organism evidence="2 3">
    <name type="scientific">Methanocella conradii (strain DSM 24694 / JCM 17849 / CGMCC 1.5162 / HZ254)</name>
    <dbReference type="NCBI Taxonomy" id="1041930"/>
    <lineage>
        <taxon>Archaea</taxon>
        <taxon>Methanobacteriati</taxon>
        <taxon>Methanobacteriota</taxon>
        <taxon>Stenosarchaea group</taxon>
        <taxon>Methanomicrobia</taxon>
        <taxon>Methanocellales</taxon>
        <taxon>Methanocellaceae</taxon>
        <taxon>Methanocella</taxon>
    </lineage>
</organism>
<dbReference type="STRING" id="1041930.Mtc_1233"/>
<dbReference type="Proteomes" id="UP000005233">
    <property type="component" value="Chromosome"/>
</dbReference>
<accession>H8I8T2</accession>